<protein>
    <submittedName>
        <fullName evidence="1">Uncharacterized protein</fullName>
    </submittedName>
</protein>
<evidence type="ECO:0000313" key="1">
    <source>
        <dbReference type="EMBL" id="SLN28053.1"/>
    </source>
</evidence>
<dbReference type="Proteomes" id="UP000193900">
    <property type="component" value="Unassembled WGS sequence"/>
</dbReference>
<evidence type="ECO:0000313" key="2">
    <source>
        <dbReference type="Proteomes" id="UP000193900"/>
    </source>
</evidence>
<proteinExistence type="predicted"/>
<dbReference type="RefSeq" id="WP_085877843.1">
    <property type="nucleotide sequence ID" value="NZ_FWFZ01000003.1"/>
</dbReference>
<accession>A0A1Y5RZG1</accession>
<keyword evidence="2" id="KW-1185">Reference proteome</keyword>
<sequence>MIRPLCTLVLAAAVCAGCGPQRPEGAVALDLSGAQQAFFASNPAASGVRIIAEGKGRYDVARDGTALYRPSGSTSGLTTSTDAVSVSGNTLCVPPSGTWTGVCIDVFDTGTGYFCEGTFGNNASWAVPCRFEPV</sequence>
<organism evidence="1 2">
    <name type="scientific">Roseisalinus antarcticus</name>
    <dbReference type="NCBI Taxonomy" id="254357"/>
    <lineage>
        <taxon>Bacteria</taxon>
        <taxon>Pseudomonadati</taxon>
        <taxon>Pseudomonadota</taxon>
        <taxon>Alphaproteobacteria</taxon>
        <taxon>Rhodobacterales</taxon>
        <taxon>Roseobacteraceae</taxon>
        <taxon>Roseisalinus</taxon>
    </lineage>
</organism>
<name>A0A1Y5RZG1_9RHOB</name>
<gene>
    <name evidence="1" type="ORF">ROA7023_00930</name>
</gene>
<dbReference type="AlphaFoldDB" id="A0A1Y5RZG1"/>
<dbReference type="EMBL" id="FWFZ01000003">
    <property type="protein sequence ID" value="SLN28053.1"/>
    <property type="molecule type" value="Genomic_DNA"/>
</dbReference>
<reference evidence="1 2" key="1">
    <citation type="submission" date="2017-03" db="EMBL/GenBank/DDBJ databases">
        <authorList>
            <person name="Afonso C.L."/>
            <person name="Miller P.J."/>
            <person name="Scott M.A."/>
            <person name="Spackman E."/>
            <person name="Goraichik I."/>
            <person name="Dimitrov K.M."/>
            <person name="Suarez D.L."/>
            <person name="Swayne D.E."/>
        </authorList>
    </citation>
    <scope>NUCLEOTIDE SEQUENCE [LARGE SCALE GENOMIC DNA]</scope>
    <source>
        <strain evidence="1 2">CECT 7023</strain>
    </source>
</reference>